<dbReference type="Pfam" id="PF15916">
    <property type="entry name" value="DUF4743"/>
    <property type="match status" value="1"/>
</dbReference>
<dbReference type="EMBL" id="VHSH01000001">
    <property type="protein sequence ID" value="TQV83417.1"/>
    <property type="molecule type" value="Genomic_DNA"/>
</dbReference>
<dbReference type="CDD" id="cd03676">
    <property type="entry name" value="NUDIX_Tnr3_like"/>
    <property type="match status" value="1"/>
</dbReference>
<dbReference type="FunFam" id="3.90.79.10:FF:000019">
    <property type="entry name" value="Thiamin pyrophosphokinase, putative"/>
    <property type="match status" value="1"/>
</dbReference>
<dbReference type="GO" id="GO:0044715">
    <property type="term" value="F:8-oxo-dGDP phosphatase activity"/>
    <property type="evidence" value="ECO:0007669"/>
    <property type="project" value="TreeGrafter"/>
</dbReference>
<evidence type="ECO:0000313" key="2">
    <source>
        <dbReference type="EMBL" id="TQV83417.1"/>
    </source>
</evidence>
<dbReference type="InterPro" id="IPR000086">
    <property type="entry name" value="NUDIX_hydrolase_dom"/>
</dbReference>
<dbReference type="Gene3D" id="3.90.79.10">
    <property type="entry name" value="Nucleoside Triphosphate Pyrophosphohydrolase"/>
    <property type="match status" value="1"/>
</dbReference>
<keyword evidence="3" id="KW-1185">Reference proteome</keyword>
<dbReference type="SUPFAM" id="SSF55811">
    <property type="entry name" value="Nudix"/>
    <property type="match status" value="1"/>
</dbReference>
<evidence type="ECO:0000313" key="3">
    <source>
        <dbReference type="Proteomes" id="UP000315252"/>
    </source>
</evidence>
<dbReference type="AlphaFoldDB" id="A0A545U1R2"/>
<protein>
    <submittedName>
        <fullName evidence="2">DUF4743 domain-containing protein</fullName>
    </submittedName>
</protein>
<gene>
    <name evidence="2" type="ORF">FKG95_02130</name>
</gene>
<dbReference type="Proteomes" id="UP000315252">
    <property type="component" value="Unassembled WGS sequence"/>
</dbReference>
<dbReference type="OrthoDB" id="8438812at2"/>
<sequence>MSLLERIRTCHRWDPAAYRPFLIDGISYGYISAALAGRLSDFPAVFTVEPGQVTLSAGLRDFAGRSEAVAETVMRLTESGDLPKWRGEDFPVVRRWGDAPVMAIDRCAAAPLGIRSFGVHVNGITERDGQPLMWIGRRALNKPSAPGKLDHIVAGGQPHGLSIRENLIKECAEEADIPRSLAERARPAGAVSYLCEWTDGLRDDVAFCFDLELPADFTPRNTDGEVEDFYLWSIEQVIERVRETEDFKFNVNLVIIDFLIRHGYLGPDDPDYQEIVEGLSRGQARKAE</sequence>
<reference evidence="2 3" key="1">
    <citation type="submission" date="2019-06" db="EMBL/GenBank/DDBJ databases">
        <title>Whole genome sequence for Rhodospirillaceae sp. R148.</title>
        <authorList>
            <person name="Wang G."/>
        </authorList>
    </citation>
    <scope>NUCLEOTIDE SEQUENCE [LARGE SCALE GENOMIC DNA]</scope>
    <source>
        <strain evidence="2 3">R148</strain>
    </source>
</reference>
<dbReference type="PANTHER" id="PTHR13622:SF8">
    <property type="entry name" value="THIAMIN PYROPHOSPHOKINASE 1"/>
    <property type="match status" value="1"/>
</dbReference>
<name>A0A545U1R2_9PROT</name>
<proteinExistence type="predicted"/>
<dbReference type="PANTHER" id="PTHR13622">
    <property type="entry name" value="THIAMIN PYROPHOSPHOKINASE"/>
    <property type="match status" value="1"/>
</dbReference>
<evidence type="ECO:0000259" key="1">
    <source>
        <dbReference type="PROSITE" id="PS51462"/>
    </source>
</evidence>
<organism evidence="2 3">
    <name type="scientific">Denitrobaculum tricleocarpae</name>
    <dbReference type="NCBI Taxonomy" id="2591009"/>
    <lineage>
        <taxon>Bacteria</taxon>
        <taxon>Pseudomonadati</taxon>
        <taxon>Pseudomonadota</taxon>
        <taxon>Alphaproteobacteria</taxon>
        <taxon>Rhodospirillales</taxon>
        <taxon>Rhodospirillaceae</taxon>
        <taxon>Denitrobaculum</taxon>
    </lineage>
</organism>
<dbReference type="PROSITE" id="PS51462">
    <property type="entry name" value="NUDIX"/>
    <property type="match status" value="1"/>
</dbReference>
<accession>A0A545U1R2</accession>
<dbReference type="InterPro" id="IPR031804">
    <property type="entry name" value="DUF4743"/>
</dbReference>
<feature type="domain" description="Nudix hydrolase" evidence="1">
    <location>
        <begin position="114"/>
        <end position="257"/>
    </location>
</feature>
<dbReference type="InterPro" id="IPR015797">
    <property type="entry name" value="NUDIX_hydrolase-like_dom_sf"/>
</dbReference>
<comment type="caution">
    <text evidence="2">The sequence shown here is derived from an EMBL/GenBank/DDBJ whole genome shotgun (WGS) entry which is preliminary data.</text>
</comment>
<dbReference type="RefSeq" id="WP_142894654.1">
    <property type="nucleotide sequence ID" value="NZ_ML660052.1"/>
</dbReference>